<comment type="similarity">
    <text evidence="2">Belongs to the EMC10 family.</text>
</comment>
<evidence type="ECO:0000256" key="1">
    <source>
        <dbReference type="ARBA" id="ARBA00004115"/>
    </source>
</evidence>
<evidence type="ECO:0000256" key="5">
    <source>
        <dbReference type="ARBA" id="ARBA00022729"/>
    </source>
</evidence>
<dbReference type="CDD" id="cd22209">
    <property type="entry name" value="EMC10"/>
    <property type="match status" value="1"/>
</dbReference>
<dbReference type="PANTHER" id="PTHR21397:SF4">
    <property type="entry name" value="ER MEMBRANE PROTEIN COMPLEX SUBUNIT 10"/>
    <property type="match status" value="1"/>
</dbReference>
<keyword evidence="4" id="KW-0812">Transmembrane</keyword>
<comment type="subcellular location">
    <subcellularLocation>
        <location evidence="1">Endoplasmic reticulum membrane</location>
        <topology evidence="1">Single-pass type I membrane protein</topology>
    </subcellularLocation>
</comment>
<evidence type="ECO:0000256" key="3">
    <source>
        <dbReference type="ARBA" id="ARBA00020105"/>
    </source>
</evidence>
<dbReference type="GO" id="GO:0072546">
    <property type="term" value="C:EMC complex"/>
    <property type="evidence" value="ECO:0007669"/>
    <property type="project" value="TreeGrafter"/>
</dbReference>
<keyword evidence="6" id="KW-0256">Endoplasmic reticulum</keyword>
<dbReference type="PANTHER" id="PTHR21397">
    <property type="entry name" value="CHROMATIN COMPLEXES SUBUNIT BAP18-RELATED"/>
    <property type="match status" value="1"/>
</dbReference>
<dbReference type="EMBL" id="LR020037">
    <property type="protein sequence ID" value="SVE89656.1"/>
    <property type="molecule type" value="mRNA"/>
</dbReference>
<evidence type="ECO:0000313" key="9">
    <source>
        <dbReference type="EMBL" id="SVE89656.1"/>
    </source>
</evidence>
<evidence type="ECO:0000256" key="2">
    <source>
        <dbReference type="ARBA" id="ARBA00007695"/>
    </source>
</evidence>
<protein>
    <recommendedName>
        <fullName evidence="3">ER membrane protein complex subunit 10</fullName>
    </recommendedName>
</protein>
<dbReference type="Pfam" id="PF21203">
    <property type="entry name" value="ECM10"/>
    <property type="match status" value="1"/>
</dbReference>
<organism evidence="9">
    <name type="scientific">Daphnia sinensis</name>
    <dbReference type="NCBI Taxonomy" id="1820382"/>
    <lineage>
        <taxon>Eukaryota</taxon>
        <taxon>Metazoa</taxon>
        <taxon>Ecdysozoa</taxon>
        <taxon>Arthropoda</taxon>
        <taxon>Crustacea</taxon>
        <taxon>Branchiopoda</taxon>
        <taxon>Diplostraca</taxon>
        <taxon>Cladocera</taxon>
        <taxon>Anomopoda</taxon>
        <taxon>Daphniidae</taxon>
        <taxon>Daphnia</taxon>
        <taxon>Daphnia similis group</taxon>
    </lineage>
</organism>
<evidence type="ECO:0000256" key="8">
    <source>
        <dbReference type="ARBA" id="ARBA00023136"/>
    </source>
</evidence>
<gene>
    <name evidence="9" type="primary">EOG090X0JXR</name>
</gene>
<reference evidence="9" key="1">
    <citation type="submission" date="2018-08" db="EMBL/GenBank/DDBJ databases">
        <authorList>
            <person name="Cornetti L."/>
        </authorList>
    </citation>
    <scope>NUCLEOTIDE SEQUENCE</scope>
    <source>
        <strain evidence="9">RU-BU1-3</strain>
    </source>
</reference>
<dbReference type="AlphaFoldDB" id="A0A4Y7NAA7"/>
<keyword evidence="7" id="KW-1133">Transmembrane helix</keyword>
<proteinExistence type="evidence at transcript level"/>
<name>A0A4Y7NAA7_9CRUS</name>
<evidence type="ECO:0000256" key="6">
    <source>
        <dbReference type="ARBA" id="ARBA00022824"/>
    </source>
</evidence>
<sequence>MSNDLPVAPTETPEVAALRAEHMAVHASIRSKTTPTLTVKENDISVEDADPDYDEINAAQIEFMKVFREIQALLGKFTVQCFQTCSCADASSVVQLSHSLGSRPFEPRGQINVRSLKSGSVNIQQDSSYDWKDYKEAAEANEFYHLEAFVKYNGIERTFLTSTKACLLYESQLADIITIHVDLLGNIYGVSVATPHSQQCTGTVLEFEPNFNTTVLISYMEHGPVPDVAMYVQKVEQEKVAKERGETKDNRSFIAKYWMYIVPLVLVFMMSGASNPEQPAR</sequence>
<evidence type="ECO:0000256" key="4">
    <source>
        <dbReference type="ARBA" id="ARBA00022692"/>
    </source>
</evidence>
<evidence type="ECO:0000256" key="7">
    <source>
        <dbReference type="ARBA" id="ARBA00022989"/>
    </source>
</evidence>
<keyword evidence="5" id="KW-0732">Signal</keyword>
<accession>A0A4Y7NAA7</accession>
<keyword evidence="8" id="KW-0472">Membrane</keyword>